<feature type="compositionally biased region" description="Gly residues" evidence="1">
    <location>
        <begin position="296"/>
        <end position="308"/>
    </location>
</feature>
<keyword evidence="2" id="KW-1133">Transmembrane helix</keyword>
<feature type="compositionally biased region" description="Low complexity" evidence="1">
    <location>
        <begin position="250"/>
        <end position="271"/>
    </location>
</feature>
<evidence type="ECO:0000256" key="2">
    <source>
        <dbReference type="SAM" id="Phobius"/>
    </source>
</evidence>
<feature type="region of interest" description="Disordered" evidence="1">
    <location>
        <begin position="389"/>
        <end position="436"/>
    </location>
</feature>
<feature type="transmembrane region" description="Helical" evidence="2">
    <location>
        <begin position="340"/>
        <end position="364"/>
    </location>
</feature>
<keyword evidence="4" id="KW-1185">Reference proteome</keyword>
<feature type="compositionally biased region" description="Polar residues" evidence="1">
    <location>
        <begin position="389"/>
        <end position="398"/>
    </location>
</feature>
<reference evidence="3" key="1">
    <citation type="journal article" date="2023" name="Mol. Phylogenet. Evol.">
        <title>Genome-scale phylogeny and comparative genomics of the fungal order Sordariales.</title>
        <authorList>
            <person name="Hensen N."/>
            <person name="Bonometti L."/>
            <person name="Westerberg I."/>
            <person name="Brannstrom I.O."/>
            <person name="Guillou S."/>
            <person name="Cros-Aarteil S."/>
            <person name="Calhoun S."/>
            <person name="Haridas S."/>
            <person name="Kuo A."/>
            <person name="Mondo S."/>
            <person name="Pangilinan J."/>
            <person name="Riley R."/>
            <person name="LaButti K."/>
            <person name="Andreopoulos B."/>
            <person name="Lipzen A."/>
            <person name="Chen C."/>
            <person name="Yan M."/>
            <person name="Daum C."/>
            <person name="Ng V."/>
            <person name="Clum A."/>
            <person name="Steindorff A."/>
            <person name="Ohm R.A."/>
            <person name="Martin F."/>
            <person name="Silar P."/>
            <person name="Natvig D.O."/>
            <person name="Lalanne C."/>
            <person name="Gautier V."/>
            <person name="Ament-Velasquez S.L."/>
            <person name="Kruys A."/>
            <person name="Hutchinson M.I."/>
            <person name="Powell A.J."/>
            <person name="Barry K."/>
            <person name="Miller A.N."/>
            <person name="Grigoriev I.V."/>
            <person name="Debuchy R."/>
            <person name="Gladieux P."/>
            <person name="Hiltunen Thoren M."/>
            <person name="Johannesson H."/>
        </authorList>
    </citation>
    <scope>NUCLEOTIDE SEQUENCE</scope>
    <source>
        <strain evidence="3">CBS 232.78</strain>
    </source>
</reference>
<dbReference type="EMBL" id="JAULSW010000001">
    <property type="protein sequence ID" value="KAK3395022.1"/>
    <property type="molecule type" value="Genomic_DNA"/>
</dbReference>
<feature type="compositionally biased region" description="Low complexity" evidence="1">
    <location>
        <begin position="309"/>
        <end position="331"/>
    </location>
</feature>
<feature type="region of interest" description="Disordered" evidence="1">
    <location>
        <begin position="176"/>
        <end position="335"/>
    </location>
</feature>
<feature type="compositionally biased region" description="Pro residues" evidence="1">
    <location>
        <begin position="182"/>
        <end position="191"/>
    </location>
</feature>
<feature type="compositionally biased region" description="Basic and acidic residues" evidence="1">
    <location>
        <begin position="406"/>
        <end position="420"/>
    </location>
</feature>
<accession>A0AAE0P826</accession>
<proteinExistence type="predicted"/>
<organism evidence="3 4">
    <name type="scientific">Podospora didyma</name>
    <dbReference type="NCBI Taxonomy" id="330526"/>
    <lineage>
        <taxon>Eukaryota</taxon>
        <taxon>Fungi</taxon>
        <taxon>Dikarya</taxon>
        <taxon>Ascomycota</taxon>
        <taxon>Pezizomycotina</taxon>
        <taxon>Sordariomycetes</taxon>
        <taxon>Sordariomycetidae</taxon>
        <taxon>Sordariales</taxon>
        <taxon>Podosporaceae</taxon>
        <taxon>Podospora</taxon>
    </lineage>
</organism>
<name>A0AAE0P826_9PEZI</name>
<keyword evidence="2" id="KW-0472">Membrane</keyword>
<dbReference type="AlphaFoldDB" id="A0AAE0P826"/>
<feature type="compositionally biased region" description="Polar residues" evidence="1">
    <location>
        <begin position="208"/>
        <end position="221"/>
    </location>
</feature>
<feature type="compositionally biased region" description="Low complexity" evidence="1">
    <location>
        <begin position="192"/>
        <end position="206"/>
    </location>
</feature>
<sequence length="436" mass="45314">MAFYPPPRSRLLAIDKNISAIQPATAIAFWDGQKSRQAAAPERRAGRVQVQGDDSLVTRFQTIYSNGDASLPRTAENTVQFEFLANVPDRLWAWCPTGVLPSSCYMPGRCTDGYSCTSGCGFIDPILSTVTCTNARTPYCSTALLTLPNNIGPLSYITCGIENTVEHYMAFTTTVAPTPTSSTPPPLPPPVVVTTREPTRTSPPAAQSIVTEAPETSSKSPVRSPIGFESRPTPVKTPNRPDPLNGSPVPSSNILKSPSPSSFSSASVPTSTLNIQPDSSDTISTSASNSASTGGATEGAGAGAGAGGSNVSSNGPVSSNIGGSGSNNSSLSGGGGPNRAAIAGCVVGSLALLCGVGGILLWLLKRRRRLENRGSMTVPIIRAASSNSSWPARSQYQSGGWGPKELSAHHDDPYRLDHPPEACSPIELPAGSLFEK</sequence>
<keyword evidence="2" id="KW-0812">Transmembrane</keyword>
<comment type="caution">
    <text evidence="3">The sequence shown here is derived from an EMBL/GenBank/DDBJ whole genome shotgun (WGS) entry which is preliminary data.</text>
</comment>
<reference evidence="3" key="2">
    <citation type="submission" date="2023-06" db="EMBL/GenBank/DDBJ databases">
        <authorList>
            <consortium name="Lawrence Berkeley National Laboratory"/>
            <person name="Haridas S."/>
            <person name="Hensen N."/>
            <person name="Bonometti L."/>
            <person name="Westerberg I."/>
            <person name="Brannstrom I.O."/>
            <person name="Guillou S."/>
            <person name="Cros-Aarteil S."/>
            <person name="Calhoun S."/>
            <person name="Kuo A."/>
            <person name="Mondo S."/>
            <person name="Pangilinan J."/>
            <person name="Riley R."/>
            <person name="LaButti K."/>
            <person name="Andreopoulos B."/>
            <person name="Lipzen A."/>
            <person name="Chen C."/>
            <person name="Yanf M."/>
            <person name="Daum C."/>
            <person name="Ng V."/>
            <person name="Clum A."/>
            <person name="Steindorff A."/>
            <person name="Ohm R."/>
            <person name="Martin F."/>
            <person name="Silar P."/>
            <person name="Natvig D."/>
            <person name="Lalanne C."/>
            <person name="Gautier V."/>
            <person name="Ament-velasquez S.L."/>
            <person name="Kruys A."/>
            <person name="Hutchinson M.I."/>
            <person name="Powell A.J."/>
            <person name="Barry K."/>
            <person name="Miller A.N."/>
            <person name="Grigoriev I.V."/>
            <person name="Debuchy R."/>
            <person name="Gladieux P."/>
            <person name="Thoren M.H."/>
            <person name="Johannesson H."/>
        </authorList>
    </citation>
    <scope>NUCLEOTIDE SEQUENCE</scope>
    <source>
        <strain evidence="3">CBS 232.78</strain>
    </source>
</reference>
<feature type="compositionally biased region" description="Low complexity" evidence="1">
    <location>
        <begin position="279"/>
        <end position="295"/>
    </location>
</feature>
<evidence type="ECO:0000313" key="4">
    <source>
        <dbReference type="Proteomes" id="UP001285441"/>
    </source>
</evidence>
<evidence type="ECO:0000313" key="3">
    <source>
        <dbReference type="EMBL" id="KAK3395022.1"/>
    </source>
</evidence>
<evidence type="ECO:0000256" key="1">
    <source>
        <dbReference type="SAM" id="MobiDB-lite"/>
    </source>
</evidence>
<gene>
    <name evidence="3" type="ORF">B0H63DRAFT_533455</name>
</gene>
<dbReference type="Proteomes" id="UP001285441">
    <property type="component" value="Unassembled WGS sequence"/>
</dbReference>
<protein>
    <submittedName>
        <fullName evidence="3">Uncharacterized protein</fullName>
    </submittedName>
</protein>